<dbReference type="Proteomes" id="UP001060123">
    <property type="component" value="Plasmid pWSM1592_2"/>
</dbReference>
<keyword evidence="4" id="KW-0614">Plasmid</keyword>
<proteinExistence type="predicted"/>
<gene>
    <name evidence="4" type="ORF">N2599_35140</name>
</gene>
<geneLocation type="plasmid" evidence="4 5">
    <name>pWSM1592_2</name>
</geneLocation>
<evidence type="ECO:0000313" key="5">
    <source>
        <dbReference type="Proteomes" id="UP001060123"/>
    </source>
</evidence>
<feature type="region of interest" description="Disordered" evidence="1">
    <location>
        <begin position="376"/>
        <end position="395"/>
    </location>
</feature>
<reference evidence="4" key="1">
    <citation type="submission" date="2022-09" db="EMBL/GenBank/DDBJ databases">
        <title>Australian commercial rhizobial inoculants.</title>
        <authorList>
            <person name="Kohlmeier M.G."/>
            <person name="O'Hara G.W."/>
            <person name="Colombi E."/>
            <person name="Ramsay J.P."/>
            <person name="Terpolilli J."/>
        </authorList>
    </citation>
    <scope>NUCLEOTIDE SEQUENCE</scope>
    <source>
        <strain evidence="4">WSM1592</strain>
        <plasmid evidence="4">pWSM1592_2</plasmid>
    </source>
</reference>
<evidence type="ECO:0000256" key="1">
    <source>
        <dbReference type="SAM" id="MobiDB-lite"/>
    </source>
</evidence>
<protein>
    <submittedName>
        <fullName evidence="4">IS91 family transposase</fullName>
    </submittedName>
</protein>
<feature type="region of interest" description="Disordered" evidence="1">
    <location>
        <begin position="340"/>
        <end position="370"/>
    </location>
</feature>
<dbReference type="Pfam" id="PF14319">
    <property type="entry name" value="Zn_Tnp_IS91"/>
    <property type="match status" value="1"/>
</dbReference>
<dbReference type="PANTHER" id="PTHR37023">
    <property type="entry name" value="TRANSPOSASE"/>
    <property type="match status" value="1"/>
</dbReference>
<sequence>MRPTFEVADIFRRHGGSYRRENAGHLGRGERRVMGAIEACRTPRLGGHVDACDDCGRTRISYNSCRNRHCPKCQGAARREWVAARVADLLPVPYFHVVFTLPPGIAEIAFHNKAVVYALLMRISAETLQTIAANSKWLGAEIGVTAVLHTWGQAMTHHPHVHCVVPGGGLSPDRSRWVACRPGFFLPVRVLSRLFRRLFLTALAEAFAHGELRFSNELTHLNDDDAFTRHLACARRIEWVVYAKPPFGGPDQVLAYLGRYTHRVAIANSRIVDVDDDHVAFRWKDYRGNGRDREKIMRLHPHEFIRRFLLHVLPDGFHRMRHFGFLANRHRRDRVGLCRSLLGQPSPTGGQPHPDKSQHGQSYECPDCQRPMRRTGVNVAPVAPLRPSSFRCDTS</sequence>
<name>A0ABY5XXQ1_RHISU</name>
<dbReference type="PANTHER" id="PTHR37023:SF1">
    <property type="entry name" value="ISSOD25 TRANSPOSASE TNPA_ISSOD25"/>
    <property type="match status" value="1"/>
</dbReference>
<dbReference type="Pfam" id="PF04986">
    <property type="entry name" value="Y2_Tnp"/>
    <property type="match status" value="1"/>
</dbReference>
<dbReference type="InterPro" id="IPR007069">
    <property type="entry name" value="Transposase_32"/>
</dbReference>
<dbReference type="InterPro" id="IPR026889">
    <property type="entry name" value="Zn_Tnp"/>
</dbReference>
<feature type="domain" description="Transposase zinc-binding" evidence="3">
    <location>
        <begin position="10"/>
        <end position="101"/>
    </location>
</feature>
<evidence type="ECO:0000259" key="2">
    <source>
        <dbReference type="Pfam" id="PF04986"/>
    </source>
</evidence>
<dbReference type="NCBIfam" id="NF033538">
    <property type="entry name" value="transpos_IS91"/>
    <property type="match status" value="1"/>
</dbReference>
<dbReference type="RefSeq" id="WP_027513859.1">
    <property type="nucleotide sequence ID" value="NZ_CP104145.1"/>
</dbReference>
<accession>A0ABY5XXQ1</accession>
<evidence type="ECO:0000313" key="4">
    <source>
        <dbReference type="EMBL" id="UWU19414.1"/>
    </source>
</evidence>
<dbReference type="InterPro" id="IPR054832">
    <property type="entry name" value="transpos_IS91"/>
</dbReference>
<keyword evidence="5" id="KW-1185">Reference proteome</keyword>
<evidence type="ECO:0000259" key="3">
    <source>
        <dbReference type="Pfam" id="PF14319"/>
    </source>
</evidence>
<organism evidence="4 5">
    <name type="scientific">Rhizobium sullae</name>
    <name type="common">Rhizobium hedysari</name>
    <dbReference type="NCBI Taxonomy" id="50338"/>
    <lineage>
        <taxon>Bacteria</taxon>
        <taxon>Pseudomonadati</taxon>
        <taxon>Pseudomonadota</taxon>
        <taxon>Alphaproteobacteria</taxon>
        <taxon>Hyphomicrobiales</taxon>
        <taxon>Rhizobiaceae</taxon>
        <taxon>Rhizobium/Agrobacterium group</taxon>
        <taxon>Rhizobium</taxon>
    </lineage>
</organism>
<dbReference type="EMBL" id="CP104145">
    <property type="protein sequence ID" value="UWU19414.1"/>
    <property type="molecule type" value="Genomic_DNA"/>
</dbReference>
<feature type="domain" description="Transposase IS801/IS1294" evidence="2">
    <location>
        <begin position="143"/>
        <end position="331"/>
    </location>
</feature>